<comment type="similarity">
    <text evidence="3">In the C-terminal section; belongs to the prokaryotic molybdopterin-containing oxidoreductase family.</text>
</comment>
<dbReference type="PROSITE" id="PS51379">
    <property type="entry name" value="4FE4S_FER_2"/>
    <property type="match status" value="2"/>
</dbReference>
<evidence type="ECO:0000256" key="4">
    <source>
        <dbReference type="ARBA" id="ARBA00022485"/>
    </source>
</evidence>
<evidence type="ECO:0000256" key="7">
    <source>
        <dbReference type="ARBA" id="ARBA00022723"/>
    </source>
</evidence>
<dbReference type="Gene3D" id="3.10.20.740">
    <property type="match status" value="1"/>
</dbReference>
<evidence type="ECO:0000313" key="18">
    <source>
        <dbReference type="Proteomes" id="UP000199544"/>
    </source>
</evidence>
<evidence type="ECO:0000256" key="12">
    <source>
        <dbReference type="ARBA" id="ARBA00034078"/>
    </source>
</evidence>
<evidence type="ECO:0000256" key="1">
    <source>
        <dbReference type="ARBA" id="ARBA00001942"/>
    </source>
</evidence>
<dbReference type="FunFam" id="2.20.25.90:FF:000001">
    <property type="entry name" value="Formate dehydrogenase subunit alpha"/>
    <property type="match status" value="1"/>
</dbReference>
<dbReference type="FunFam" id="2.40.40.20:FF:000005">
    <property type="entry name" value="Periplasmic nitrate reductase"/>
    <property type="match status" value="1"/>
</dbReference>
<keyword evidence="6" id="KW-0001">2Fe-2S</keyword>
<reference evidence="18" key="1">
    <citation type="submission" date="2016-10" db="EMBL/GenBank/DDBJ databases">
        <authorList>
            <person name="Varghese N."/>
            <person name="Submissions S."/>
        </authorList>
    </citation>
    <scope>NUCLEOTIDE SEQUENCE [LARGE SCALE GENOMIC DNA]</scope>
    <source>
        <strain evidence="18">CGMCC 1.6854</strain>
    </source>
</reference>
<dbReference type="PANTHER" id="PTHR43105:SF14">
    <property type="entry name" value="FORMATE DEHYDROGENASE H"/>
    <property type="match status" value="1"/>
</dbReference>
<dbReference type="FunFam" id="3.10.20.740:FF:000003">
    <property type="entry name" value="Formate dehydrogenase subunit alpha"/>
    <property type="match status" value="1"/>
</dbReference>
<keyword evidence="4" id="KW-0004">4Fe-4S</keyword>
<dbReference type="InterPro" id="IPR036010">
    <property type="entry name" value="2Fe-2S_ferredoxin-like_sf"/>
</dbReference>
<dbReference type="Gene3D" id="2.20.25.90">
    <property type="entry name" value="ADC-like domains"/>
    <property type="match status" value="1"/>
</dbReference>
<dbReference type="RefSeq" id="WP_090236114.1">
    <property type="nucleotide sequence ID" value="NZ_FNHW01000001.1"/>
</dbReference>
<keyword evidence="9" id="KW-0560">Oxidoreductase</keyword>
<evidence type="ECO:0000256" key="3">
    <source>
        <dbReference type="ARBA" id="ARBA00007023"/>
    </source>
</evidence>
<dbReference type="InterPro" id="IPR050123">
    <property type="entry name" value="Prok_molybdopt-oxidoreductase"/>
</dbReference>
<dbReference type="FunFam" id="3.30.70.20:FF:000032">
    <property type="entry name" value="Formate dehydrogenase, alpha subunit"/>
    <property type="match status" value="1"/>
</dbReference>
<dbReference type="PROSITE" id="PS51669">
    <property type="entry name" value="4FE4S_MOW_BIS_MGD"/>
    <property type="match status" value="1"/>
</dbReference>
<dbReference type="SUPFAM" id="SSF54292">
    <property type="entry name" value="2Fe-2S ferredoxin-like"/>
    <property type="match status" value="1"/>
</dbReference>
<feature type="domain" description="4Fe-4S His(Cys)3-ligated-type" evidence="16">
    <location>
        <begin position="80"/>
        <end position="120"/>
    </location>
</feature>
<dbReference type="InterPro" id="IPR006656">
    <property type="entry name" value="Mopterin_OxRdtase"/>
</dbReference>
<dbReference type="PANTHER" id="PTHR43105">
    <property type="entry name" value="RESPIRATORY NITRATE REDUCTASE"/>
    <property type="match status" value="1"/>
</dbReference>
<dbReference type="Pfam" id="PF04879">
    <property type="entry name" value="Molybdop_Fe4S4"/>
    <property type="match status" value="1"/>
</dbReference>
<dbReference type="GO" id="GO:0003954">
    <property type="term" value="F:NADH dehydrogenase activity"/>
    <property type="evidence" value="ECO:0007669"/>
    <property type="project" value="TreeGrafter"/>
</dbReference>
<dbReference type="PIRSF" id="PIRSF036643">
    <property type="entry name" value="FDH_alpha"/>
    <property type="match status" value="1"/>
</dbReference>
<dbReference type="Pfam" id="PF01568">
    <property type="entry name" value="Molydop_binding"/>
    <property type="match status" value="1"/>
</dbReference>
<evidence type="ECO:0000256" key="9">
    <source>
        <dbReference type="ARBA" id="ARBA00023002"/>
    </source>
</evidence>
<evidence type="ECO:0000313" key="17">
    <source>
        <dbReference type="EMBL" id="SDN07048.1"/>
    </source>
</evidence>
<keyword evidence="11" id="KW-0411">Iron-sulfur</keyword>
<feature type="domain" description="4Fe-4S Mo/W bis-MGD-type" evidence="15">
    <location>
        <begin position="259"/>
        <end position="315"/>
    </location>
</feature>
<dbReference type="InterPro" id="IPR017900">
    <property type="entry name" value="4Fe4S_Fe_S_CS"/>
</dbReference>
<dbReference type="STRING" id="459525.SAMN04488137_3357"/>
<dbReference type="NCBIfam" id="TIGR01591">
    <property type="entry name" value="Fdh-alpha"/>
    <property type="match status" value="1"/>
</dbReference>
<organism evidence="17 18">
    <name type="scientific">Fictibacillus solisalsi</name>
    <dbReference type="NCBI Taxonomy" id="459525"/>
    <lineage>
        <taxon>Bacteria</taxon>
        <taxon>Bacillati</taxon>
        <taxon>Bacillota</taxon>
        <taxon>Bacilli</taxon>
        <taxon>Bacillales</taxon>
        <taxon>Fictibacillaceae</taxon>
        <taxon>Fictibacillus</taxon>
    </lineage>
</organism>
<dbReference type="SMART" id="SM00926">
    <property type="entry name" value="Molybdop_Fe4S4"/>
    <property type="match status" value="1"/>
</dbReference>
<dbReference type="InterPro" id="IPR006478">
    <property type="entry name" value="Formate_DH_asu"/>
</dbReference>
<dbReference type="GO" id="GO:0051539">
    <property type="term" value="F:4 iron, 4 sulfur cluster binding"/>
    <property type="evidence" value="ECO:0007669"/>
    <property type="project" value="UniProtKB-KW"/>
</dbReference>
<comment type="cofactor">
    <cofactor evidence="2">
        <name>[4Fe-4S] cluster</name>
        <dbReference type="ChEBI" id="CHEBI:49883"/>
    </cofactor>
</comment>
<evidence type="ECO:0000259" key="16">
    <source>
        <dbReference type="PROSITE" id="PS51839"/>
    </source>
</evidence>
<dbReference type="Pfam" id="PF10588">
    <property type="entry name" value="NADH-G_4Fe-4S_3"/>
    <property type="match status" value="1"/>
</dbReference>
<dbReference type="SUPFAM" id="SSF54862">
    <property type="entry name" value="4Fe-4S ferredoxins"/>
    <property type="match status" value="1"/>
</dbReference>
<dbReference type="GO" id="GO:0022904">
    <property type="term" value="P:respiratory electron transport chain"/>
    <property type="evidence" value="ECO:0007669"/>
    <property type="project" value="TreeGrafter"/>
</dbReference>
<dbReference type="InterPro" id="IPR009010">
    <property type="entry name" value="Asp_de-COase-like_dom_sf"/>
</dbReference>
<evidence type="ECO:0000256" key="8">
    <source>
        <dbReference type="ARBA" id="ARBA00022737"/>
    </source>
</evidence>
<proteinExistence type="inferred from homology"/>
<feature type="domain" description="2Fe-2S ferredoxin-type" evidence="13">
    <location>
        <begin position="4"/>
        <end position="80"/>
    </location>
</feature>
<dbReference type="FunFam" id="3.40.228.10:FF:000002">
    <property type="entry name" value="Formate dehydrogenase subunit alpha"/>
    <property type="match status" value="1"/>
</dbReference>
<dbReference type="GO" id="GO:0043546">
    <property type="term" value="F:molybdopterin cofactor binding"/>
    <property type="evidence" value="ECO:0007669"/>
    <property type="project" value="InterPro"/>
</dbReference>
<dbReference type="GO" id="GO:0046872">
    <property type="term" value="F:metal ion binding"/>
    <property type="evidence" value="ECO:0007669"/>
    <property type="project" value="UniProtKB-KW"/>
</dbReference>
<dbReference type="Gene3D" id="3.30.70.20">
    <property type="match status" value="1"/>
</dbReference>
<evidence type="ECO:0000256" key="11">
    <source>
        <dbReference type="ARBA" id="ARBA00023014"/>
    </source>
</evidence>
<evidence type="ECO:0000259" key="14">
    <source>
        <dbReference type="PROSITE" id="PS51379"/>
    </source>
</evidence>
<keyword evidence="5" id="KW-0500">Molybdenum</keyword>
<dbReference type="Gene3D" id="3.40.228.10">
    <property type="entry name" value="Dimethylsulfoxide Reductase, domain 2"/>
    <property type="match status" value="1"/>
</dbReference>
<dbReference type="EMBL" id="FNHW01000001">
    <property type="protein sequence ID" value="SDN07048.1"/>
    <property type="molecule type" value="Genomic_DNA"/>
</dbReference>
<dbReference type="GO" id="GO:0015942">
    <property type="term" value="P:formate metabolic process"/>
    <property type="evidence" value="ECO:0007669"/>
    <property type="project" value="InterPro"/>
</dbReference>
<keyword evidence="10" id="KW-0408">Iron</keyword>
<evidence type="ECO:0000256" key="10">
    <source>
        <dbReference type="ARBA" id="ARBA00023004"/>
    </source>
</evidence>
<feature type="domain" description="4Fe-4S ferredoxin-type" evidence="14">
    <location>
        <begin position="183"/>
        <end position="212"/>
    </location>
</feature>
<dbReference type="GO" id="GO:0008863">
    <property type="term" value="F:formate dehydrogenase (NAD+) activity"/>
    <property type="evidence" value="ECO:0007669"/>
    <property type="project" value="InterPro"/>
</dbReference>
<keyword evidence="18" id="KW-1185">Reference proteome</keyword>
<dbReference type="SUPFAM" id="SSF50692">
    <property type="entry name" value="ADC-like"/>
    <property type="match status" value="1"/>
</dbReference>
<dbReference type="Pfam" id="PF00384">
    <property type="entry name" value="Molybdopterin"/>
    <property type="match status" value="1"/>
</dbReference>
<dbReference type="InterPro" id="IPR006963">
    <property type="entry name" value="Mopterin_OxRdtase_4Fe-4S_dom"/>
</dbReference>
<dbReference type="PROSITE" id="PS00198">
    <property type="entry name" value="4FE4S_FER_1"/>
    <property type="match status" value="1"/>
</dbReference>
<sequence>MEDNHFSIQINGKEFPATEGQTILQVAKSQDYEIPSICYHPDLGTIQTCDTCFVQVEGELVRACSTKATPGMQVDSLSKNVKDAQYEAMSRILKNHELYCTVCDNNNGNCVVHNTAEYLEIEHQKYKFEAKPYPPDNSHPFYRYEPDQCILCGRCVEACQDLQVNETLTIDWEREAPRVIWDNDVPIDESSCVSCGHCVTVCPCNALMEKSMLGEAGYLTGIPANMLGPMIDLTKEVEPGYKEIFAISEMEAAMRKARIKRTKTVCTYCGVGCSFEVWTKGREILKIEPSEEAPVNGISTCVKGKWGWDFVNSDKRLTKPLIRKGEEFVEATWEEALKLIAEKLTGIKEEHGAHSIGYIASSKCSNEENYLFQKFVRSIMGTNNVDNCSRYCQSPATAGLLRTVGIGGDAGTIKDIAASELVMIIGANPAESHPVLATRIKRSHKLHGQKLMVVDLRKNELAERADLHVHPKPGSDLIWLSAVTKYILDQGWEDKAFLEKRVNGFEEYRSSLDKFTLEYAEEKTGLSKETLIQMATMIHEAKSVCALWAMGVTQHMGATDTSTAISNLLLVTGNYGRTGTGAYPLRGHNNVQGACDFGTMPAWMPGYEPVQDKEVRERYEKAWGVKLPEEPGLDNHQMVEGIHKGKLKALYLFGEDMSLVDSNSNFVDAGFEKLEFFVVQDIFFSKTAQFADVVLPAAPSLEKDGTFVNTERRIQRFYKVLEPLGQSKPDWEIFQELANIMGANWNYTHPGEIMKEAASLAKIFAGVSYERLEGWNSQLWPVAADGTDSPLLYEERFAFPDGKAKLVVVEWTEPFKPGEEFDLHLNNGRLLEHFHEGNMTYRSEGLTHKVPHPWVEVSPELARERELEDGALVGLTSPYGHVEVRVIVTDRVKGNELYLTMNTSEDIEAVNKLTSSYHDITTHTPAYKEMDVRMEVLETSGEPPLPKVNHRFGNRIPQISVRVEAKWKRDDFTPIEELIRGDEYGESNQAN</sequence>
<dbReference type="InterPro" id="IPR041924">
    <property type="entry name" value="Formate_Dh-H_N"/>
</dbReference>
<dbReference type="Pfam" id="PF12838">
    <property type="entry name" value="Fer4_7"/>
    <property type="match status" value="1"/>
</dbReference>
<dbReference type="OrthoDB" id="9805142at2"/>
<dbReference type="GO" id="GO:0051537">
    <property type="term" value="F:2 iron, 2 sulfur cluster binding"/>
    <property type="evidence" value="ECO:0007669"/>
    <property type="project" value="UniProtKB-KW"/>
</dbReference>
<dbReference type="InterPro" id="IPR019574">
    <property type="entry name" value="NADH_UbQ_OxRdtase_Gsu_4Fe4S-bd"/>
</dbReference>
<dbReference type="AlphaFoldDB" id="A0A1G9YD17"/>
<dbReference type="CDD" id="cd02753">
    <property type="entry name" value="MopB_Formate-Dh-H"/>
    <property type="match status" value="1"/>
</dbReference>
<dbReference type="Gene3D" id="2.40.40.20">
    <property type="match status" value="1"/>
</dbReference>
<dbReference type="SMART" id="SM00929">
    <property type="entry name" value="NADH-G_4Fe-4S_3"/>
    <property type="match status" value="1"/>
</dbReference>
<keyword evidence="8" id="KW-0677">Repeat</keyword>
<dbReference type="SUPFAM" id="SSF53706">
    <property type="entry name" value="Formate dehydrogenase/DMSO reductase, domains 1-3"/>
    <property type="match status" value="1"/>
</dbReference>
<dbReference type="InterPro" id="IPR017896">
    <property type="entry name" value="4Fe4S_Fe-S-bd"/>
</dbReference>
<dbReference type="Pfam" id="PF13510">
    <property type="entry name" value="Fer2_4"/>
    <property type="match status" value="1"/>
</dbReference>
<dbReference type="Gene3D" id="3.40.50.740">
    <property type="match status" value="1"/>
</dbReference>
<name>A0A1G9YD17_9BACL</name>
<dbReference type="PROSITE" id="PS51085">
    <property type="entry name" value="2FE2S_FER_2"/>
    <property type="match status" value="1"/>
</dbReference>
<comment type="cofactor">
    <cofactor evidence="12">
        <name>[2Fe-2S] cluster</name>
        <dbReference type="ChEBI" id="CHEBI:190135"/>
    </cofactor>
</comment>
<accession>A0A1G9YD17</accession>
<dbReference type="InterPro" id="IPR006657">
    <property type="entry name" value="MoPterin_dinucl-bd_dom"/>
</dbReference>
<evidence type="ECO:0000256" key="5">
    <source>
        <dbReference type="ARBA" id="ARBA00022505"/>
    </source>
</evidence>
<dbReference type="Proteomes" id="UP000199544">
    <property type="component" value="Unassembled WGS sequence"/>
</dbReference>
<dbReference type="PROSITE" id="PS51839">
    <property type="entry name" value="4FE4S_HC3"/>
    <property type="match status" value="1"/>
</dbReference>
<evidence type="ECO:0000256" key="6">
    <source>
        <dbReference type="ARBA" id="ARBA00022714"/>
    </source>
</evidence>
<evidence type="ECO:0000259" key="15">
    <source>
        <dbReference type="PROSITE" id="PS51669"/>
    </source>
</evidence>
<protein>
    <submittedName>
        <fullName evidence="17">Formate dehydrogenase major subunit</fullName>
    </submittedName>
</protein>
<gene>
    <name evidence="17" type="ORF">SAMN04488137_3357</name>
</gene>
<feature type="domain" description="4Fe-4S ferredoxin-type" evidence="14">
    <location>
        <begin position="140"/>
        <end position="159"/>
    </location>
</feature>
<dbReference type="CDD" id="cd00207">
    <property type="entry name" value="fer2"/>
    <property type="match status" value="1"/>
</dbReference>
<evidence type="ECO:0000259" key="13">
    <source>
        <dbReference type="PROSITE" id="PS51085"/>
    </source>
</evidence>
<dbReference type="InterPro" id="IPR001041">
    <property type="entry name" value="2Fe-2S_ferredoxin-type"/>
</dbReference>
<dbReference type="GO" id="GO:0016020">
    <property type="term" value="C:membrane"/>
    <property type="evidence" value="ECO:0007669"/>
    <property type="project" value="TreeGrafter"/>
</dbReference>
<keyword evidence="7" id="KW-0479">Metal-binding</keyword>
<comment type="cofactor">
    <cofactor evidence="1">
        <name>Mo-bis(molybdopterin guanine dinucleotide)</name>
        <dbReference type="ChEBI" id="CHEBI:60539"/>
    </cofactor>
</comment>
<evidence type="ECO:0000256" key="2">
    <source>
        <dbReference type="ARBA" id="ARBA00001966"/>
    </source>
</evidence>